<reference evidence="3 4" key="2">
    <citation type="submission" date="2017-06" db="EMBL/GenBank/DDBJ databases">
        <authorList>
            <person name="Kim H.J."/>
            <person name="Triplett B.A."/>
        </authorList>
    </citation>
    <scope>NUCLEOTIDE SEQUENCE [LARGE SCALE GENOMIC DNA]</scope>
    <source>
        <strain evidence="3 4">BZC3</strain>
    </source>
</reference>
<dbReference type="PANTHER" id="PTHR30461:SF23">
    <property type="entry name" value="DNA RECOMBINASE-RELATED"/>
    <property type="match status" value="1"/>
</dbReference>
<feature type="region of interest" description="Disordered" evidence="1">
    <location>
        <begin position="266"/>
        <end position="315"/>
    </location>
</feature>
<dbReference type="Pfam" id="PF00239">
    <property type="entry name" value="Resolvase"/>
    <property type="match status" value="1"/>
</dbReference>
<gene>
    <name evidence="3" type="ORF">CD943_04460</name>
</gene>
<sequence>MRRAAQYLRMSTDHHRYSLGNQAAAIGAYAVVNGMEVVRTYEDAGKSGLTFHGRPGLRGLVSDVVSGAADFETILILDVSRWGRFQDPDQAAHYEFLCREAGVQVVYTGEAFSDDGTAASSIVKHLKRVMAAEYSRELSEKVRAARLRQLDSGMLLGAPPPYGLRRELRDEAGNPVCVLQRGEKKAIKSHRTRLVRGPKNEVRITRAIFRMYDEDRLCLDEIARRLNARKIPSSTTKPWNGIKVRAVLRNELATGYAVWGKQRITLKGRPERRPPRKPGFGSAFSRQSSPWRSSSGSRSDWMLVNEARGSQKPRC</sequence>
<feature type="compositionally biased region" description="Low complexity" evidence="1">
    <location>
        <begin position="278"/>
        <end position="299"/>
    </location>
</feature>
<name>A0A1Z3LVG1_BREDI</name>
<dbReference type="AlphaFoldDB" id="A0A1Z3LVG1"/>
<dbReference type="CDD" id="cd00338">
    <property type="entry name" value="Ser_Recombinase"/>
    <property type="match status" value="1"/>
</dbReference>
<dbReference type="InterPro" id="IPR011109">
    <property type="entry name" value="DNA_bind_recombinase_dom"/>
</dbReference>
<dbReference type="FunFam" id="3.40.50.1390:FF:000008">
    <property type="entry name" value="DNA recombinase"/>
    <property type="match status" value="1"/>
</dbReference>
<accession>A0A1Z3LVG1</accession>
<dbReference type="Proteomes" id="UP000197024">
    <property type="component" value="Chromosome"/>
</dbReference>
<evidence type="ECO:0000259" key="2">
    <source>
        <dbReference type="PROSITE" id="PS51736"/>
    </source>
</evidence>
<proteinExistence type="predicted"/>
<feature type="domain" description="Resolvase/invertase-type recombinase catalytic" evidence="2">
    <location>
        <begin position="3"/>
        <end position="153"/>
    </location>
</feature>
<dbReference type="RefSeq" id="WP_088410233.1">
    <property type="nucleotide sequence ID" value="NZ_CP021995.1"/>
</dbReference>
<dbReference type="InterPro" id="IPR006119">
    <property type="entry name" value="Resolv_N"/>
</dbReference>
<evidence type="ECO:0000313" key="3">
    <source>
        <dbReference type="EMBL" id="ASD26204.1"/>
    </source>
</evidence>
<dbReference type="PANTHER" id="PTHR30461">
    <property type="entry name" value="DNA-INVERTASE FROM LAMBDOID PROPHAGE"/>
    <property type="match status" value="1"/>
</dbReference>
<protein>
    <recommendedName>
        <fullName evidence="2">Resolvase/invertase-type recombinase catalytic domain-containing protein</fullName>
    </recommendedName>
</protein>
<evidence type="ECO:0000256" key="1">
    <source>
        <dbReference type="SAM" id="MobiDB-lite"/>
    </source>
</evidence>
<reference evidence="3 4" key="1">
    <citation type="submission" date="2017-06" db="EMBL/GenBank/DDBJ databases">
        <title>Biodegradation of gentamicin by bacterial consortia AMQD4 in synthetic medium and raw gentamicin sewage.</title>
        <authorList>
            <person name="Chang H."/>
            <person name="Feng Y."/>
            <person name="Li Z."/>
            <person name="Xue J."/>
            <person name="Cheng D."/>
        </authorList>
    </citation>
    <scope>NUCLEOTIDE SEQUENCE [LARGE SCALE GENOMIC DNA]</scope>
    <source>
        <strain evidence="3 4">BZC3</strain>
    </source>
</reference>
<dbReference type="InterPro" id="IPR036162">
    <property type="entry name" value="Resolvase-like_N_sf"/>
</dbReference>
<dbReference type="Pfam" id="PF07508">
    <property type="entry name" value="Recombinase"/>
    <property type="match status" value="1"/>
</dbReference>
<organism evidence="3 4">
    <name type="scientific">Brevundimonas diminuta</name>
    <name type="common">Pseudomonas diminuta</name>
    <dbReference type="NCBI Taxonomy" id="293"/>
    <lineage>
        <taxon>Bacteria</taxon>
        <taxon>Pseudomonadati</taxon>
        <taxon>Pseudomonadota</taxon>
        <taxon>Alphaproteobacteria</taxon>
        <taxon>Caulobacterales</taxon>
        <taxon>Caulobacteraceae</taxon>
        <taxon>Brevundimonas</taxon>
    </lineage>
</organism>
<evidence type="ECO:0000313" key="4">
    <source>
        <dbReference type="Proteomes" id="UP000197024"/>
    </source>
</evidence>
<dbReference type="GO" id="GO:0000150">
    <property type="term" value="F:DNA strand exchange activity"/>
    <property type="evidence" value="ECO:0007669"/>
    <property type="project" value="InterPro"/>
</dbReference>
<dbReference type="SUPFAM" id="SSF53041">
    <property type="entry name" value="Resolvase-like"/>
    <property type="match status" value="1"/>
</dbReference>
<dbReference type="InterPro" id="IPR038109">
    <property type="entry name" value="DNA_bind_recomb_sf"/>
</dbReference>
<dbReference type="GO" id="GO:0003677">
    <property type="term" value="F:DNA binding"/>
    <property type="evidence" value="ECO:0007669"/>
    <property type="project" value="InterPro"/>
</dbReference>
<dbReference type="Gene3D" id="3.90.1750.20">
    <property type="entry name" value="Putative Large Serine Recombinase, Chain B, Domain 2"/>
    <property type="match status" value="1"/>
</dbReference>
<dbReference type="EMBL" id="CP021995">
    <property type="protein sequence ID" value="ASD26204.1"/>
    <property type="molecule type" value="Genomic_DNA"/>
</dbReference>
<dbReference type="SMART" id="SM00857">
    <property type="entry name" value="Resolvase"/>
    <property type="match status" value="1"/>
</dbReference>
<dbReference type="Gene3D" id="3.40.50.1390">
    <property type="entry name" value="Resolvase, N-terminal catalytic domain"/>
    <property type="match status" value="1"/>
</dbReference>
<dbReference type="InterPro" id="IPR050639">
    <property type="entry name" value="SSR_resolvase"/>
</dbReference>
<dbReference type="PROSITE" id="PS51736">
    <property type="entry name" value="RECOMBINASES_3"/>
    <property type="match status" value="1"/>
</dbReference>